<name>A0ABZ1SXQ4_9ACTN</name>
<dbReference type="RefSeq" id="WP_205831241.1">
    <property type="nucleotide sequence ID" value="NZ_CP108085.1"/>
</dbReference>
<dbReference type="InterPro" id="IPR032466">
    <property type="entry name" value="Metal_Hydrolase"/>
</dbReference>
<evidence type="ECO:0000256" key="1">
    <source>
        <dbReference type="SAM" id="MobiDB-lite"/>
    </source>
</evidence>
<evidence type="ECO:0000313" key="2">
    <source>
        <dbReference type="EMBL" id="WUP77334.1"/>
    </source>
</evidence>
<reference evidence="2" key="1">
    <citation type="submission" date="2022-10" db="EMBL/GenBank/DDBJ databases">
        <title>The complete genomes of actinobacterial strains from the NBC collection.</title>
        <authorList>
            <person name="Joergensen T.S."/>
            <person name="Alvarez Arevalo M."/>
            <person name="Sterndorff E.B."/>
            <person name="Faurdal D."/>
            <person name="Vuksanovic O."/>
            <person name="Mourched A.-S."/>
            <person name="Charusanti P."/>
            <person name="Shaw S."/>
            <person name="Blin K."/>
            <person name="Weber T."/>
        </authorList>
    </citation>
    <scope>NUCLEOTIDE SEQUENCE</scope>
    <source>
        <strain evidence="2">NBC_00254</strain>
    </source>
</reference>
<dbReference type="InterPro" id="IPR051781">
    <property type="entry name" value="Metallo-dep_Hydrolase"/>
</dbReference>
<gene>
    <name evidence="2" type="ORF">OG913_10085</name>
</gene>
<feature type="region of interest" description="Disordered" evidence="1">
    <location>
        <begin position="101"/>
        <end position="138"/>
    </location>
</feature>
<dbReference type="Proteomes" id="UP001432011">
    <property type="component" value="Chromosome"/>
</dbReference>
<sequence length="138" mass="14423">MSTHQPFTIAGVRVFGGRGLISGVTHVRVSDGRIAAVGNEFVTRPGDEVIDGSGGTLLPGLVDAHVHLLPGCTQLAALFGVTTVVDMFSKPEIIDPERAAVAVSERGRGPSSPTYARRASARPLRAGTPRSRTRPSPT</sequence>
<dbReference type="SUPFAM" id="SSF51556">
    <property type="entry name" value="Metallo-dependent hydrolases"/>
    <property type="match status" value="1"/>
</dbReference>
<dbReference type="SUPFAM" id="SSF51338">
    <property type="entry name" value="Composite domain of metallo-dependent hydrolases"/>
    <property type="match status" value="1"/>
</dbReference>
<evidence type="ECO:0000313" key="3">
    <source>
        <dbReference type="Proteomes" id="UP001432011"/>
    </source>
</evidence>
<protein>
    <recommendedName>
        <fullName evidence="4">Amidohydrolase family protein</fullName>
    </recommendedName>
</protein>
<keyword evidence="3" id="KW-1185">Reference proteome</keyword>
<organism evidence="2 3">
    <name type="scientific">Microbispora hainanensis</name>
    <dbReference type="NCBI Taxonomy" id="568844"/>
    <lineage>
        <taxon>Bacteria</taxon>
        <taxon>Bacillati</taxon>
        <taxon>Actinomycetota</taxon>
        <taxon>Actinomycetes</taxon>
        <taxon>Streptosporangiales</taxon>
        <taxon>Streptosporangiaceae</taxon>
        <taxon>Microbispora</taxon>
    </lineage>
</organism>
<evidence type="ECO:0008006" key="4">
    <source>
        <dbReference type="Google" id="ProtNLM"/>
    </source>
</evidence>
<dbReference type="PANTHER" id="PTHR43135:SF3">
    <property type="entry name" value="ALPHA-D-RIBOSE 1-METHYLPHOSPHONATE 5-TRIPHOSPHATE DIPHOSPHATASE"/>
    <property type="match status" value="1"/>
</dbReference>
<dbReference type="EMBL" id="CP108085">
    <property type="protein sequence ID" value="WUP77334.1"/>
    <property type="molecule type" value="Genomic_DNA"/>
</dbReference>
<proteinExistence type="predicted"/>
<dbReference type="InterPro" id="IPR011059">
    <property type="entry name" value="Metal-dep_hydrolase_composite"/>
</dbReference>
<dbReference type="PANTHER" id="PTHR43135">
    <property type="entry name" value="ALPHA-D-RIBOSE 1-METHYLPHOSPHONATE 5-TRIPHOSPHATE DIPHOSPHATASE"/>
    <property type="match status" value="1"/>
</dbReference>
<dbReference type="Gene3D" id="3.20.20.140">
    <property type="entry name" value="Metal-dependent hydrolases"/>
    <property type="match status" value="1"/>
</dbReference>
<accession>A0ABZ1SXQ4</accession>